<dbReference type="Proteomes" id="UP001141327">
    <property type="component" value="Unassembled WGS sequence"/>
</dbReference>
<gene>
    <name evidence="2" type="ORF">PAPYR_5210</name>
</gene>
<evidence type="ECO:0000256" key="1">
    <source>
        <dbReference type="SAM" id="MobiDB-lite"/>
    </source>
</evidence>
<feature type="region of interest" description="Disordered" evidence="1">
    <location>
        <begin position="119"/>
        <end position="139"/>
    </location>
</feature>
<reference evidence="2" key="1">
    <citation type="journal article" date="2022" name="bioRxiv">
        <title>Genomics of Preaxostyla Flagellates Illuminates Evolutionary Transitions and the Path Towards Mitochondrial Loss.</title>
        <authorList>
            <person name="Novak L.V.F."/>
            <person name="Treitli S.C."/>
            <person name="Pyrih J."/>
            <person name="Halakuc P."/>
            <person name="Pipaliya S.V."/>
            <person name="Vacek V."/>
            <person name="Brzon O."/>
            <person name="Soukal P."/>
            <person name="Eme L."/>
            <person name="Dacks J.B."/>
            <person name="Karnkowska A."/>
            <person name="Elias M."/>
            <person name="Hampl V."/>
        </authorList>
    </citation>
    <scope>NUCLEOTIDE SEQUENCE</scope>
    <source>
        <strain evidence="2">RCP-MX</strain>
    </source>
</reference>
<keyword evidence="3" id="KW-1185">Reference proteome</keyword>
<name>A0ABQ8UL17_9EUKA</name>
<protein>
    <submittedName>
        <fullName evidence="2">Uncharacterized protein</fullName>
    </submittedName>
</protein>
<dbReference type="EMBL" id="JAPMOS010000024">
    <property type="protein sequence ID" value="KAJ4458928.1"/>
    <property type="molecule type" value="Genomic_DNA"/>
</dbReference>
<accession>A0ABQ8UL17</accession>
<organism evidence="2 3">
    <name type="scientific">Paratrimastix pyriformis</name>
    <dbReference type="NCBI Taxonomy" id="342808"/>
    <lineage>
        <taxon>Eukaryota</taxon>
        <taxon>Metamonada</taxon>
        <taxon>Preaxostyla</taxon>
        <taxon>Paratrimastigidae</taxon>
        <taxon>Paratrimastix</taxon>
    </lineage>
</organism>
<sequence length="165" mass="18119">MRPPQIRDPIAAPAKVTRFAGETPVLASASGLRGSIDSWRFDRLRAGVIALRQPYPHVSFSVLLLFGQPSLGGILWAYVDFLWGLGFPDLLTPSGARPRKDPKIKFQLCRRVLQQSRSGGVVTPDMNSRPNKLPNEPGMAIREGLDEGAFAWSPPSSQLLRLSES</sequence>
<proteinExistence type="predicted"/>
<evidence type="ECO:0000313" key="2">
    <source>
        <dbReference type="EMBL" id="KAJ4458928.1"/>
    </source>
</evidence>
<evidence type="ECO:0000313" key="3">
    <source>
        <dbReference type="Proteomes" id="UP001141327"/>
    </source>
</evidence>
<comment type="caution">
    <text evidence="2">The sequence shown here is derived from an EMBL/GenBank/DDBJ whole genome shotgun (WGS) entry which is preliminary data.</text>
</comment>